<reference evidence="2" key="1">
    <citation type="journal article" date="2021" name="Environ. Microbiol.">
        <title>Genomic characterization of three novel Desulfobacterota classes expand the metabolic and phylogenetic diversity of the phylum.</title>
        <authorList>
            <person name="Murphy C.L."/>
            <person name="Biggerstaff J."/>
            <person name="Eichhorn A."/>
            <person name="Ewing E."/>
            <person name="Shahan R."/>
            <person name="Soriano D."/>
            <person name="Stewart S."/>
            <person name="VanMol K."/>
            <person name="Walker R."/>
            <person name="Walters P."/>
            <person name="Elshahed M.S."/>
            <person name="Youssef N.H."/>
        </authorList>
    </citation>
    <scope>NUCLEOTIDE SEQUENCE</scope>
    <source>
        <strain evidence="2">Zod_Metabat.24</strain>
    </source>
</reference>
<dbReference type="EMBL" id="JAFGIX010000089">
    <property type="protein sequence ID" value="MBN1574808.1"/>
    <property type="molecule type" value="Genomic_DNA"/>
</dbReference>
<feature type="domain" description="SH3b" evidence="1">
    <location>
        <begin position="24"/>
        <end position="96"/>
    </location>
</feature>
<organism evidence="2 3">
    <name type="scientific">Candidatus Zymogenus saltonus</name>
    <dbReference type="NCBI Taxonomy" id="2844893"/>
    <lineage>
        <taxon>Bacteria</taxon>
        <taxon>Deltaproteobacteria</taxon>
        <taxon>Candidatus Zymogenia</taxon>
        <taxon>Candidatus Zymogeniales</taxon>
        <taxon>Candidatus Zymogenaceae</taxon>
        <taxon>Candidatus Zymogenus</taxon>
    </lineage>
</organism>
<dbReference type="Proteomes" id="UP000809273">
    <property type="component" value="Unassembled WGS sequence"/>
</dbReference>
<dbReference type="Pfam" id="PF08239">
    <property type="entry name" value="SH3_3"/>
    <property type="match status" value="1"/>
</dbReference>
<dbReference type="PROSITE" id="PS51781">
    <property type="entry name" value="SH3B"/>
    <property type="match status" value="1"/>
</dbReference>
<reference evidence="2" key="2">
    <citation type="submission" date="2021-01" db="EMBL/GenBank/DDBJ databases">
        <authorList>
            <person name="Hahn C.R."/>
            <person name="Youssef N.H."/>
            <person name="Elshahed M."/>
        </authorList>
    </citation>
    <scope>NUCLEOTIDE SEQUENCE</scope>
    <source>
        <strain evidence="2">Zod_Metabat.24</strain>
    </source>
</reference>
<protein>
    <submittedName>
        <fullName evidence="2">SH3 domain-containing protein</fullName>
    </submittedName>
</protein>
<dbReference type="SMART" id="SM00287">
    <property type="entry name" value="SH3b"/>
    <property type="match status" value="1"/>
</dbReference>
<dbReference type="AlphaFoldDB" id="A0A9D8KID2"/>
<name>A0A9D8KID2_9DELT</name>
<accession>A0A9D8KID2</accession>
<gene>
    <name evidence="2" type="ORF">JW984_16550</name>
</gene>
<evidence type="ECO:0000313" key="3">
    <source>
        <dbReference type="Proteomes" id="UP000809273"/>
    </source>
</evidence>
<comment type="caution">
    <text evidence="2">The sequence shown here is derived from an EMBL/GenBank/DDBJ whole genome shotgun (WGS) entry which is preliminary data.</text>
</comment>
<sequence length="305" mass="34234">MKGYKIVTAVAVLIGIFALGVVAKENGTITGDNLRVRKAPSVKARIIGELNKGERVEALFKTDFSETIGGTNAPWYNIYCFETNGYVFGGYLELDKGVSVPIESEVMPDESERLCIIGLLEVHQLNEMLALTESAHKPGPLKFYSEPDSKSKVIAEISDPKYLIIREHDYYFQSLETYKETEGWYLASFILDGVKKTGWISPADVVEFRSLQKLLTNSLTYLTDDWDGRISKEPKDSGTYEYFTSPDTDVRMVDSKQVGPELWLKIEILSPSPCEAAETKVVKVGWIKAYSKTGNVNVWFYSRGC</sequence>
<dbReference type="InterPro" id="IPR003646">
    <property type="entry name" value="SH3-like_bac-type"/>
</dbReference>
<evidence type="ECO:0000259" key="1">
    <source>
        <dbReference type="PROSITE" id="PS51781"/>
    </source>
</evidence>
<dbReference type="Gene3D" id="2.30.30.40">
    <property type="entry name" value="SH3 Domains"/>
    <property type="match status" value="1"/>
</dbReference>
<evidence type="ECO:0000313" key="2">
    <source>
        <dbReference type="EMBL" id="MBN1574808.1"/>
    </source>
</evidence>
<proteinExistence type="predicted"/>